<keyword evidence="2" id="KW-0963">Cytoplasm</keyword>
<dbReference type="Proteomes" id="UP001165289">
    <property type="component" value="Unassembled WGS sequence"/>
</dbReference>
<dbReference type="GO" id="GO:0005737">
    <property type="term" value="C:cytoplasm"/>
    <property type="evidence" value="ECO:0007669"/>
    <property type="project" value="UniProtKB-SubCell"/>
</dbReference>
<dbReference type="InterPro" id="IPR004046">
    <property type="entry name" value="GST_C"/>
</dbReference>
<evidence type="ECO:0000313" key="7">
    <source>
        <dbReference type="Proteomes" id="UP001165289"/>
    </source>
</evidence>
<dbReference type="GO" id="GO:0004364">
    <property type="term" value="F:glutathione transferase activity"/>
    <property type="evidence" value="ECO:0007669"/>
    <property type="project" value="TreeGrafter"/>
</dbReference>
<dbReference type="PANTHER" id="PTHR43917:SF8">
    <property type="entry name" value="GH16740P-RELATED"/>
    <property type="match status" value="1"/>
</dbReference>
<dbReference type="EMBL" id="JAKMXF010000298">
    <property type="protein sequence ID" value="KAI6652702.1"/>
    <property type="molecule type" value="Genomic_DNA"/>
</dbReference>
<evidence type="ECO:0000313" key="6">
    <source>
        <dbReference type="EMBL" id="KAI6652702.1"/>
    </source>
</evidence>
<proteinExistence type="inferred from homology"/>
<keyword evidence="7" id="KW-1185">Reference proteome</keyword>
<sequence length="227" mass="25798">MSGLKLFTDPISQPCRAVMILLDINKIQFETVLIQILKGEHKTNQELKAVNPNCLIPALLDGTFSLYESGAILRYICNTRPVADNWYPKDPKIRAKVDQYLDWHHSAIRISTVWFLAQYVSKKPPSDPEIVKVKEKLVASLTILDSHTLKENKFIAGENISIADLQLLCELSEFWIVNKNIYAGFQRIEEWVKNCVELLNPHFDHNNAAIMQLKESGALGSDPDPLK</sequence>
<evidence type="ECO:0000256" key="2">
    <source>
        <dbReference type="ARBA" id="ARBA00022490"/>
    </source>
</evidence>
<dbReference type="SFLD" id="SFLDG00358">
    <property type="entry name" value="Main_(cytGST)"/>
    <property type="match status" value="1"/>
</dbReference>
<evidence type="ECO:0000256" key="3">
    <source>
        <dbReference type="RuleBase" id="RU003494"/>
    </source>
</evidence>
<organism evidence="6 7">
    <name type="scientific">Oopsacas minuta</name>
    <dbReference type="NCBI Taxonomy" id="111878"/>
    <lineage>
        <taxon>Eukaryota</taxon>
        <taxon>Metazoa</taxon>
        <taxon>Porifera</taxon>
        <taxon>Hexactinellida</taxon>
        <taxon>Hexasterophora</taxon>
        <taxon>Lyssacinosida</taxon>
        <taxon>Leucopsacidae</taxon>
        <taxon>Oopsacas</taxon>
    </lineage>
</organism>
<name>A0AAV7JV60_9METZ</name>
<dbReference type="AlphaFoldDB" id="A0AAV7JV60"/>
<dbReference type="InterPro" id="IPR036282">
    <property type="entry name" value="Glutathione-S-Trfase_C_sf"/>
</dbReference>
<protein>
    <submittedName>
        <fullName evidence="6">Glutathione S-transferase theta-2B-like</fullName>
    </submittedName>
</protein>
<dbReference type="InterPro" id="IPR051369">
    <property type="entry name" value="GST_Theta"/>
</dbReference>
<comment type="caution">
    <text evidence="6">The sequence shown here is derived from an EMBL/GenBank/DDBJ whole genome shotgun (WGS) entry which is preliminary data.</text>
</comment>
<reference evidence="6 7" key="1">
    <citation type="journal article" date="2023" name="BMC Biol.">
        <title>The compact genome of the sponge Oopsacas minuta (Hexactinellida) is lacking key metazoan core genes.</title>
        <authorList>
            <person name="Santini S."/>
            <person name="Schenkelaars Q."/>
            <person name="Jourda C."/>
            <person name="Duchesne M."/>
            <person name="Belahbib H."/>
            <person name="Rocher C."/>
            <person name="Selva M."/>
            <person name="Riesgo A."/>
            <person name="Vervoort M."/>
            <person name="Leys S.P."/>
            <person name="Kodjabachian L."/>
            <person name="Le Bivic A."/>
            <person name="Borchiellini C."/>
            <person name="Claverie J.M."/>
            <person name="Renard E."/>
        </authorList>
    </citation>
    <scope>NUCLEOTIDE SEQUENCE [LARGE SCALE GENOMIC DNA]</scope>
    <source>
        <strain evidence="6">SPO-2</strain>
    </source>
</reference>
<dbReference type="Gene3D" id="1.20.1050.10">
    <property type="match status" value="1"/>
</dbReference>
<evidence type="ECO:0000259" key="5">
    <source>
        <dbReference type="PROSITE" id="PS50405"/>
    </source>
</evidence>
<dbReference type="GO" id="GO:0006749">
    <property type="term" value="P:glutathione metabolic process"/>
    <property type="evidence" value="ECO:0007669"/>
    <property type="project" value="TreeGrafter"/>
</dbReference>
<dbReference type="SUPFAM" id="SSF52833">
    <property type="entry name" value="Thioredoxin-like"/>
    <property type="match status" value="1"/>
</dbReference>
<dbReference type="InterPro" id="IPR010987">
    <property type="entry name" value="Glutathione-S-Trfase_C-like"/>
</dbReference>
<dbReference type="SUPFAM" id="SSF47616">
    <property type="entry name" value="GST C-terminal domain-like"/>
    <property type="match status" value="1"/>
</dbReference>
<dbReference type="PROSITE" id="PS50404">
    <property type="entry name" value="GST_NTER"/>
    <property type="match status" value="1"/>
</dbReference>
<feature type="domain" description="GST C-terminal" evidence="5">
    <location>
        <begin position="90"/>
        <end position="213"/>
    </location>
</feature>
<comment type="subcellular location">
    <subcellularLocation>
        <location evidence="1">Cytoplasm</location>
    </subcellularLocation>
</comment>
<dbReference type="InterPro" id="IPR036249">
    <property type="entry name" value="Thioredoxin-like_sf"/>
</dbReference>
<dbReference type="Gene3D" id="3.40.30.10">
    <property type="entry name" value="Glutaredoxin"/>
    <property type="match status" value="1"/>
</dbReference>
<comment type="similarity">
    <text evidence="3">Belongs to the GST superfamily.</text>
</comment>
<dbReference type="InterPro" id="IPR004045">
    <property type="entry name" value="Glutathione_S-Trfase_N"/>
</dbReference>
<dbReference type="PROSITE" id="PS50405">
    <property type="entry name" value="GST_CTER"/>
    <property type="match status" value="1"/>
</dbReference>
<feature type="domain" description="GST N-terminal" evidence="4">
    <location>
        <begin position="2"/>
        <end position="84"/>
    </location>
</feature>
<evidence type="ECO:0000259" key="4">
    <source>
        <dbReference type="PROSITE" id="PS50404"/>
    </source>
</evidence>
<dbReference type="Pfam" id="PF00043">
    <property type="entry name" value="GST_C"/>
    <property type="match status" value="1"/>
</dbReference>
<dbReference type="PANTHER" id="PTHR43917">
    <property type="match status" value="1"/>
</dbReference>
<accession>A0AAV7JV60</accession>
<gene>
    <name evidence="6" type="ORF">LOD99_4485</name>
</gene>
<dbReference type="Pfam" id="PF02798">
    <property type="entry name" value="GST_N"/>
    <property type="match status" value="1"/>
</dbReference>
<dbReference type="InterPro" id="IPR040079">
    <property type="entry name" value="Glutathione_S-Trfase"/>
</dbReference>
<evidence type="ECO:0000256" key="1">
    <source>
        <dbReference type="ARBA" id="ARBA00004496"/>
    </source>
</evidence>
<dbReference type="SFLD" id="SFLDS00019">
    <property type="entry name" value="Glutathione_Transferase_(cytos"/>
    <property type="match status" value="1"/>
</dbReference>